<name>A0AAE1FQE8_PETCI</name>
<accession>A0AAE1FQE8</accession>
<organism evidence="1 2">
    <name type="scientific">Petrolisthes cinctipes</name>
    <name type="common">Flat porcelain crab</name>
    <dbReference type="NCBI Taxonomy" id="88211"/>
    <lineage>
        <taxon>Eukaryota</taxon>
        <taxon>Metazoa</taxon>
        <taxon>Ecdysozoa</taxon>
        <taxon>Arthropoda</taxon>
        <taxon>Crustacea</taxon>
        <taxon>Multicrustacea</taxon>
        <taxon>Malacostraca</taxon>
        <taxon>Eumalacostraca</taxon>
        <taxon>Eucarida</taxon>
        <taxon>Decapoda</taxon>
        <taxon>Pleocyemata</taxon>
        <taxon>Anomura</taxon>
        <taxon>Galatheoidea</taxon>
        <taxon>Porcellanidae</taxon>
        <taxon>Petrolisthes</taxon>
    </lineage>
</organism>
<dbReference type="Proteomes" id="UP001286313">
    <property type="component" value="Unassembled WGS sequence"/>
</dbReference>
<dbReference type="GO" id="GO:0071897">
    <property type="term" value="P:DNA biosynthetic process"/>
    <property type="evidence" value="ECO:0007669"/>
    <property type="project" value="UniProtKB-ARBA"/>
</dbReference>
<sequence>MVDIEAMFHQVTVDPENRDTLRFIWWKEDTQSGIVFSCRMKVHLVGGVWSPSCASFALLTTFQDHEQEFCDVVRDTKNNFYVDDLLLSVPNVERAKTVAAGLRKFMAHGGFRLTKWLCNRKEVLKTLPPSERAEGVRELHFGGEESTTEQALGVLWNLQRDALAIKL</sequence>
<dbReference type="PANTHER" id="PTHR47331">
    <property type="entry name" value="PHD-TYPE DOMAIN-CONTAINING PROTEIN"/>
    <property type="match status" value="1"/>
</dbReference>
<dbReference type="InterPro" id="IPR043502">
    <property type="entry name" value="DNA/RNA_pol_sf"/>
</dbReference>
<gene>
    <name evidence="1" type="ORF">Pcinc_017363</name>
</gene>
<evidence type="ECO:0000313" key="2">
    <source>
        <dbReference type="Proteomes" id="UP001286313"/>
    </source>
</evidence>
<dbReference type="AlphaFoldDB" id="A0AAE1FQE8"/>
<keyword evidence="2" id="KW-1185">Reference proteome</keyword>
<evidence type="ECO:0000313" key="1">
    <source>
        <dbReference type="EMBL" id="KAK3877961.1"/>
    </source>
</evidence>
<proteinExistence type="predicted"/>
<evidence type="ECO:0008006" key="3">
    <source>
        <dbReference type="Google" id="ProtNLM"/>
    </source>
</evidence>
<dbReference type="SUPFAM" id="SSF56672">
    <property type="entry name" value="DNA/RNA polymerases"/>
    <property type="match status" value="1"/>
</dbReference>
<protein>
    <recommendedName>
        <fullName evidence="3">Reverse transcriptase domain-containing protein</fullName>
    </recommendedName>
</protein>
<reference evidence="1" key="1">
    <citation type="submission" date="2023-10" db="EMBL/GenBank/DDBJ databases">
        <title>Genome assemblies of two species of porcelain crab, Petrolisthes cinctipes and Petrolisthes manimaculis (Anomura: Porcellanidae).</title>
        <authorList>
            <person name="Angst P."/>
        </authorList>
    </citation>
    <scope>NUCLEOTIDE SEQUENCE</scope>
    <source>
        <strain evidence="1">PB745_01</strain>
        <tissue evidence="1">Gill</tissue>
    </source>
</reference>
<comment type="caution">
    <text evidence="1">The sequence shown here is derived from an EMBL/GenBank/DDBJ whole genome shotgun (WGS) entry which is preliminary data.</text>
</comment>
<dbReference type="EMBL" id="JAWQEG010001607">
    <property type="protein sequence ID" value="KAK3877961.1"/>
    <property type="molecule type" value="Genomic_DNA"/>
</dbReference>